<dbReference type="EMBL" id="JACHHT010000002">
    <property type="protein sequence ID" value="MBB6521699.1"/>
    <property type="molecule type" value="Genomic_DNA"/>
</dbReference>
<organism evidence="7 8">
    <name type="scientific">Pseudoteredinibacter isoporae</name>
    <dbReference type="NCBI Taxonomy" id="570281"/>
    <lineage>
        <taxon>Bacteria</taxon>
        <taxon>Pseudomonadati</taxon>
        <taxon>Pseudomonadota</taxon>
        <taxon>Gammaproteobacteria</taxon>
        <taxon>Cellvibrionales</taxon>
        <taxon>Cellvibrionaceae</taxon>
        <taxon>Pseudoteredinibacter</taxon>
    </lineage>
</organism>
<comment type="cofactor">
    <cofactor evidence="1">
        <name>heme b</name>
        <dbReference type="ChEBI" id="CHEBI:60344"/>
    </cofactor>
</comment>
<dbReference type="InParanoid" id="A0A7X0JTS6"/>
<keyword evidence="8" id="KW-1185">Reference proteome</keyword>
<name>A0A7X0JTS6_9GAMM</name>
<dbReference type="Proteomes" id="UP000528457">
    <property type="component" value="Unassembled WGS sequence"/>
</dbReference>
<proteinExistence type="inferred from homology"/>
<evidence type="ECO:0000256" key="2">
    <source>
        <dbReference type="ARBA" id="ARBA00022617"/>
    </source>
</evidence>
<keyword evidence="2" id="KW-0349">Heme</keyword>
<evidence type="ECO:0000256" key="1">
    <source>
        <dbReference type="ARBA" id="ARBA00001970"/>
    </source>
</evidence>
<comment type="similarity">
    <text evidence="6">Belongs to the heme-containing dehydratase family.</text>
</comment>
<dbReference type="EC" id="4.99.1.5" evidence="7"/>
<evidence type="ECO:0000313" key="8">
    <source>
        <dbReference type="Proteomes" id="UP000528457"/>
    </source>
</evidence>
<dbReference type="InterPro" id="IPR025702">
    <property type="entry name" value="OXD"/>
</dbReference>
<reference evidence="7 8" key="1">
    <citation type="submission" date="2020-08" db="EMBL/GenBank/DDBJ databases">
        <title>Genomic Encyclopedia of Type Strains, Phase IV (KMG-IV): sequencing the most valuable type-strain genomes for metagenomic binning, comparative biology and taxonomic classification.</title>
        <authorList>
            <person name="Goeker M."/>
        </authorList>
    </citation>
    <scope>NUCLEOTIDE SEQUENCE [LARGE SCALE GENOMIC DNA]</scope>
    <source>
        <strain evidence="7 8">DSM 22368</strain>
    </source>
</reference>
<sequence length="330" mass="37730">MKNNMPPNWQPPAPAWQALWNDKEDLRVAYFAAQSKTPELLDAWQKRMLVIDPIPLPVGPLMVERGHFVDAAGQENFLLITYWRESHYQNWWSTAKNSWYQFADSSSLGVWRETMRLPHEHFETLLSSPDAHGLASSGDDVEGPILEHGYPGGMRDRIEYCALSDVRGGSVPRAEANENDDVVRVLAPANLCMIRSGQDWGFCDDEQADDYLSNVHPVLQKGMNYLRDRGEECGCYSMRLVDVLDEHWKVTKQTFGLGYAKDIFVFEDWAKSHPTHLDIFGKFMVMAEKYGESLQLQLWHEVAVCPDDGGEFEYIQCHDKTGILPFVSRV</sequence>
<keyword evidence="4" id="KW-0408">Iron</keyword>
<evidence type="ECO:0000256" key="3">
    <source>
        <dbReference type="ARBA" id="ARBA00022723"/>
    </source>
</evidence>
<evidence type="ECO:0000256" key="6">
    <source>
        <dbReference type="ARBA" id="ARBA00034312"/>
    </source>
</evidence>
<evidence type="ECO:0000256" key="4">
    <source>
        <dbReference type="ARBA" id="ARBA00023004"/>
    </source>
</evidence>
<dbReference type="GO" id="GO:0046872">
    <property type="term" value="F:metal ion binding"/>
    <property type="evidence" value="ECO:0007669"/>
    <property type="project" value="UniProtKB-KW"/>
</dbReference>
<dbReference type="RefSeq" id="WP_166844701.1">
    <property type="nucleotide sequence ID" value="NZ_JAAONY010000002.1"/>
</dbReference>
<dbReference type="AlphaFoldDB" id="A0A7X0JTS6"/>
<evidence type="ECO:0000313" key="7">
    <source>
        <dbReference type="EMBL" id="MBB6521699.1"/>
    </source>
</evidence>
<evidence type="ECO:0000256" key="5">
    <source>
        <dbReference type="ARBA" id="ARBA00023239"/>
    </source>
</evidence>
<gene>
    <name evidence="7" type="ORF">HNR48_001984</name>
</gene>
<dbReference type="Pfam" id="PF13816">
    <property type="entry name" value="Dehydratase_hem"/>
    <property type="match status" value="1"/>
</dbReference>
<keyword evidence="3" id="KW-0479">Metal-binding</keyword>
<comment type="caution">
    <text evidence="7">The sequence shown here is derived from an EMBL/GenBank/DDBJ whole genome shotgun (WGS) entry which is preliminary data.</text>
</comment>
<keyword evidence="5 7" id="KW-0456">Lyase</keyword>
<protein>
    <submittedName>
        <fullName evidence="7">Aldoxime dehydratase</fullName>
        <ecNumber evidence="7">4.99.1.5</ecNumber>
    </submittedName>
</protein>
<dbReference type="GO" id="GO:0016829">
    <property type="term" value="F:lyase activity"/>
    <property type="evidence" value="ECO:0007669"/>
    <property type="project" value="UniProtKB-KW"/>
</dbReference>
<accession>A0A7X0JTS6</accession>